<feature type="active site" description="Nucleophile" evidence="9">
    <location>
        <position position="113"/>
    </location>
</feature>
<name>A0A8H7Q329_MORIS</name>
<evidence type="ECO:0000256" key="3">
    <source>
        <dbReference type="ARBA" id="ARBA00010088"/>
    </source>
</evidence>
<dbReference type="InterPro" id="IPR002410">
    <property type="entry name" value="Peptidase_S33"/>
</dbReference>
<dbReference type="Pfam" id="PF00561">
    <property type="entry name" value="Abhydrolase_1"/>
    <property type="match status" value="1"/>
</dbReference>
<dbReference type="GO" id="GO:0006508">
    <property type="term" value="P:proteolysis"/>
    <property type="evidence" value="ECO:0007669"/>
    <property type="project" value="UniProtKB-KW"/>
</dbReference>
<dbReference type="Proteomes" id="UP000654370">
    <property type="component" value="Unassembled WGS sequence"/>
</dbReference>
<evidence type="ECO:0000256" key="1">
    <source>
        <dbReference type="ARBA" id="ARBA00001585"/>
    </source>
</evidence>
<proteinExistence type="inferred from homology"/>
<evidence type="ECO:0000256" key="8">
    <source>
        <dbReference type="PIRNR" id="PIRNR006431"/>
    </source>
</evidence>
<dbReference type="SUPFAM" id="SSF53474">
    <property type="entry name" value="alpha/beta-Hydrolases"/>
    <property type="match status" value="1"/>
</dbReference>
<protein>
    <recommendedName>
        <fullName evidence="8 10">Proline iminopeptidase</fullName>
        <shortName evidence="8">PIP</shortName>
        <ecNumber evidence="8 10">3.4.11.5</ecNumber>
    </recommendedName>
    <alternativeName>
        <fullName evidence="8">Prolyl aminopeptidase</fullName>
    </alternativeName>
</protein>
<dbReference type="GO" id="GO:0004177">
    <property type="term" value="F:aminopeptidase activity"/>
    <property type="evidence" value="ECO:0007669"/>
    <property type="project" value="UniProtKB-UniRule"/>
</dbReference>
<evidence type="ECO:0000259" key="11">
    <source>
        <dbReference type="Pfam" id="PF00561"/>
    </source>
</evidence>
<reference evidence="12" key="1">
    <citation type="submission" date="2020-12" db="EMBL/GenBank/DDBJ databases">
        <title>Metabolic potential, ecology and presence of endohyphal bacteria is reflected in genomic diversity of Mucoromycotina.</title>
        <authorList>
            <person name="Muszewska A."/>
            <person name="Okrasinska A."/>
            <person name="Steczkiewicz K."/>
            <person name="Drgas O."/>
            <person name="Orlowska M."/>
            <person name="Perlinska-Lenart U."/>
            <person name="Aleksandrzak-Piekarczyk T."/>
            <person name="Szatraj K."/>
            <person name="Zielenkiewicz U."/>
            <person name="Pilsyk S."/>
            <person name="Malc E."/>
            <person name="Mieczkowski P."/>
            <person name="Kruszewska J.S."/>
            <person name="Biernat P."/>
            <person name="Pawlowska J."/>
        </authorList>
    </citation>
    <scope>NUCLEOTIDE SEQUENCE</scope>
    <source>
        <strain evidence="12">WA0000067209</strain>
    </source>
</reference>
<dbReference type="EMBL" id="JAEPQZ010000002">
    <property type="protein sequence ID" value="KAG2185013.1"/>
    <property type="molecule type" value="Genomic_DNA"/>
</dbReference>
<evidence type="ECO:0000313" key="12">
    <source>
        <dbReference type="EMBL" id="KAG2185013.1"/>
    </source>
</evidence>
<gene>
    <name evidence="12" type="ORF">INT43_000926</name>
</gene>
<dbReference type="InterPro" id="IPR000073">
    <property type="entry name" value="AB_hydrolase_1"/>
</dbReference>
<feature type="active site" evidence="9">
    <location>
        <position position="273"/>
    </location>
</feature>
<evidence type="ECO:0000256" key="5">
    <source>
        <dbReference type="ARBA" id="ARBA00022490"/>
    </source>
</evidence>
<dbReference type="NCBIfam" id="TIGR01249">
    <property type="entry name" value="pro_imino_pep_1"/>
    <property type="match status" value="1"/>
</dbReference>
<dbReference type="PRINTS" id="PR00111">
    <property type="entry name" value="ABHYDROLASE"/>
</dbReference>
<keyword evidence="5 8" id="KW-0963">Cytoplasm</keyword>
<comment type="caution">
    <text evidence="12">The sequence shown here is derived from an EMBL/GenBank/DDBJ whole genome shotgun (WGS) entry which is preliminary data.</text>
</comment>
<dbReference type="EC" id="3.4.11.5" evidence="8 10"/>
<feature type="active site" description="Proton donor" evidence="9">
    <location>
        <position position="301"/>
    </location>
</feature>
<dbReference type="AlphaFoldDB" id="A0A8H7Q329"/>
<dbReference type="InterPro" id="IPR005944">
    <property type="entry name" value="Pro_iminopeptidase"/>
</dbReference>
<dbReference type="OrthoDB" id="10249433at2759"/>
<evidence type="ECO:0000256" key="10">
    <source>
        <dbReference type="RuleBase" id="RU003421"/>
    </source>
</evidence>
<dbReference type="InterPro" id="IPR029058">
    <property type="entry name" value="AB_hydrolase_fold"/>
</dbReference>
<sequence length="322" mass="36607">MSQEHTIYDLVEPFDTGFLKVSDIHSVYYEQCGNPQGKAVVYVHGGPGGGSYPSDRQYFDPKAYRVVLFDQRGCGRSTPSACLEENTTWDLVEDLEKIRTHLGIDQWVVFGGSWGSTLALTYAIKHPEQTKGLILRGIFTLRYKELAFFYEDVNGASFLFPDAWEKYIEIIPQEERGNVMQAYHKRLTSDDQAVREQAASRWAAWEMSTNKLVQDPAAVARADDGKFALEFARIENHFFINKGFFEKDSWILDNIDVIRKHNIPGVIVQGRYDVVCPMVTAWELHKLWPEADFNVITQAGHTAAEVGTRAKLVEAANKFRTL</sequence>
<evidence type="ECO:0000256" key="6">
    <source>
        <dbReference type="ARBA" id="ARBA00022670"/>
    </source>
</evidence>
<comment type="catalytic activity">
    <reaction evidence="1 8 10">
        <text>Release of N-terminal proline from a peptide.</text>
        <dbReference type="EC" id="3.4.11.5"/>
    </reaction>
</comment>
<comment type="similarity">
    <text evidence="3 8 10">Belongs to the peptidase S33 family.</text>
</comment>
<keyword evidence="4 8" id="KW-0031">Aminopeptidase</keyword>
<accession>A0A8H7Q329</accession>
<keyword evidence="13" id="KW-1185">Reference proteome</keyword>
<dbReference type="PRINTS" id="PR00793">
    <property type="entry name" value="PROAMNOPTASE"/>
</dbReference>
<keyword evidence="6 8" id="KW-0645">Protease</keyword>
<evidence type="ECO:0000256" key="2">
    <source>
        <dbReference type="ARBA" id="ARBA00004496"/>
    </source>
</evidence>
<dbReference type="PANTHER" id="PTHR43722">
    <property type="entry name" value="PROLINE IMINOPEPTIDASE"/>
    <property type="match status" value="1"/>
</dbReference>
<comment type="subcellular location">
    <subcellularLocation>
        <location evidence="2 8">Cytoplasm</location>
    </subcellularLocation>
</comment>
<evidence type="ECO:0000256" key="9">
    <source>
        <dbReference type="PIRSR" id="PIRSR006431-1"/>
    </source>
</evidence>
<keyword evidence="7 8" id="KW-0378">Hydrolase</keyword>
<dbReference type="PANTHER" id="PTHR43722:SF1">
    <property type="entry name" value="PROLINE IMINOPEPTIDASE"/>
    <property type="match status" value="1"/>
</dbReference>
<evidence type="ECO:0000256" key="4">
    <source>
        <dbReference type="ARBA" id="ARBA00022438"/>
    </source>
</evidence>
<dbReference type="PIRSF" id="PIRSF006431">
    <property type="entry name" value="Pept_S33"/>
    <property type="match status" value="1"/>
</dbReference>
<evidence type="ECO:0000313" key="13">
    <source>
        <dbReference type="Proteomes" id="UP000654370"/>
    </source>
</evidence>
<evidence type="ECO:0000256" key="7">
    <source>
        <dbReference type="ARBA" id="ARBA00022801"/>
    </source>
</evidence>
<feature type="domain" description="AB hydrolase-1" evidence="11">
    <location>
        <begin position="39"/>
        <end position="306"/>
    </location>
</feature>
<dbReference type="GO" id="GO:0005737">
    <property type="term" value="C:cytoplasm"/>
    <property type="evidence" value="ECO:0007669"/>
    <property type="project" value="UniProtKB-SubCell"/>
</dbReference>
<dbReference type="Gene3D" id="3.40.50.1820">
    <property type="entry name" value="alpha/beta hydrolase"/>
    <property type="match status" value="1"/>
</dbReference>
<organism evidence="12 13">
    <name type="scientific">Mortierella isabellina</name>
    <name type="common">Filamentous fungus</name>
    <name type="synonym">Umbelopsis isabellina</name>
    <dbReference type="NCBI Taxonomy" id="91625"/>
    <lineage>
        <taxon>Eukaryota</taxon>
        <taxon>Fungi</taxon>
        <taxon>Fungi incertae sedis</taxon>
        <taxon>Mucoromycota</taxon>
        <taxon>Mucoromycotina</taxon>
        <taxon>Umbelopsidomycetes</taxon>
        <taxon>Umbelopsidales</taxon>
        <taxon>Umbelopsidaceae</taxon>
        <taxon>Umbelopsis</taxon>
    </lineage>
</organism>